<evidence type="ECO:0000259" key="7">
    <source>
        <dbReference type="Pfam" id="PF00892"/>
    </source>
</evidence>
<sequence>MPRSLPPALAGPFWIVCSSLLFAAGWTFIKLAGADIHPFAVVFWRCLIGALLLSPFVLSGHVKMPLGRMGGHIGRATSGIIAMFCTFYALANAPIATVQAITFAAPVFATVGAVLFLGEKVRMRRVAALGIGFAGVMVVLQPWSQPLTIGVSVAVIAALAMAVTTIAIKKLVGFDRPMTVVAWSFVLPILPSLFAASFVWTWPQPRTWLYLLGIGIFTLAGQSAMVRAFSLAEASAIMPYDFVRFGFILAIGVTLFGEALSPAVLIGGGIILASAIYLAYREAQLARTTGPASAKPLI</sequence>
<name>A0ABS6SGH5_9SPHN</name>
<feature type="transmembrane region" description="Helical" evidence="6">
    <location>
        <begin position="12"/>
        <end position="29"/>
    </location>
</feature>
<dbReference type="EMBL" id="JAGSPA010000004">
    <property type="protein sequence ID" value="MBV7257528.1"/>
    <property type="molecule type" value="Genomic_DNA"/>
</dbReference>
<dbReference type="InterPro" id="IPR000620">
    <property type="entry name" value="EamA_dom"/>
</dbReference>
<feature type="transmembrane region" description="Helical" evidence="6">
    <location>
        <begin position="263"/>
        <end position="280"/>
    </location>
</feature>
<evidence type="ECO:0000313" key="8">
    <source>
        <dbReference type="EMBL" id="MBV7257528.1"/>
    </source>
</evidence>
<keyword evidence="9" id="KW-1185">Reference proteome</keyword>
<proteinExistence type="inferred from homology"/>
<feature type="transmembrane region" description="Helical" evidence="6">
    <location>
        <begin position="241"/>
        <end position="257"/>
    </location>
</feature>
<organism evidence="8 9">
    <name type="scientific">Pacificimonas pallii</name>
    <dbReference type="NCBI Taxonomy" id="2827236"/>
    <lineage>
        <taxon>Bacteria</taxon>
        <taxon>Pseudomonadati</taxon>
        <taxon>Pseudomonadota</taxon>
        <taxon>Alphaproteobacteria</taxon>
        <taxon>Sphingomonadales</taxon>
        <taxon>Sphingosinicellaceae</taxon>
        <taxon>Pacificimonas</taxon>
    </lineage>
</organism>
<accession>A0ABS6SGH5</accession>
<protein>
    <submittedName>
        <fullName evidence="8">DMT family transporter</fullName>
    </submittedName>
</protein>
<evidence type="ECO:0000256" key="6">
    <source>
        <dbReference type="SAM" id="Phobius"/>
    </source>
</evidence>
<keyword evidence="4 6" id="KW-1133">Transmembrane helix</keyword>
<feature type="transmembrane region" description="Helical" evidence="6">
    <location>
        <begin position="126"/>
        <end position="143"/>
    </location>
</feature>
<reference evidence="8 9" key="1">
    <citation type="submission" date="2021-04" db="EMBL/GenBank/DDBJ databases">
        <authorList>
            <person name="Pira H."/>
            <person name="Risdian C."/>
            <person name="Wink J."/>
        </authorList>
    </citation>
    <scope>NUCLEOTIDE SEQUENCE [LARGE SCALE GENOMIC DNA]</scope>
    <source>
        <strain evidence="8 9">WHA3</strain>
    </source>
</reference>
<gene>
    <name evidence="8" type="ORF">KCG44_12105</name>
</gene>
<feature type="domain" description="EamA" evidence="7">
    <location>
        <begin position="11"/>
        <end position="140"/>
    </location>
</feature>
<dbReference type="Pfam" id="PF00892">
    <property type="entry name" value="EamA"/>
    <property type="match status" value="2"/>
</dbReference>
<comment type="similarity">
    <text evidence="2">Belongs to the drug/metabolite transporter (DMT) superfamily. 10 TMS drug/metabolite exporter (DME) (TC 2.A.7.3) family.</text>
</comment>
<dbReference type="Proteomes" id="UP000722336">
    <property type="component" value="Unassembled WGS sequence"/>
</dbReference>
<dbReference type="PANTHER" id="PTHR22911">
    <property type="entry name" value="ACYL-MALONYL CONDENSING ENZYME-RELATED"/>
    <property type="match status" value="1"/>
</dbReference>
<dbReference type="RefSeq" id="WP_218446377.1">
    <property type="nucleotide sequence ID" value="NZ_JAGSPA010000004.1"/>
</dbReference>
<feature type="transmembrane region" description="Helical" evidence="6">
    <location>
        <begin position="149"/>
        <end position="168"/>
    </location>
</feature>
<comment type="subcellular location">
    <subcellularLocation>
        <location evidence="1">Membrane</location>
        <topology evidence="1">Multi-pass membrane protein</topology>
    </subcellularLocation>
</comment>
<evidence type="ECO:0000256" key="5">
    <source>
        <dbReference type="ARBA" id="ARBA00023136"/>
    </source>
</evidence>
<feature type="transmembrane region" description="Helical" evidence="6">
    <location>
        <begin position="97"/>
        <end position="117"/>
    </location>
</feature>
<feature type="transmembrane region" description="Helical" evidence="6">
    <location>
        <begin position="208"/>
        <end position="229"/>
    </location>
</feature>
<dbReference type="PANTHER" id="PTHR22911:SF6">
    <property type="entry name" value="SOLUTE CARRIER FAMILY 35 MEMBER G1"/>
    <property type="match status" value="1"/>
</dbReference>
<evidence type="ECO:0000256" key="2">
    <source>
        <dbReference type="ARBA" id="ARBA00009853"/>
    </source>
</evidence>
<evidence type="ECO:0000256" key="3">
    <source>
        <dbReference type="ARBA" id="ARBA00022692"/>
    </source>
</evidence>
<evidence type="ECO:0000256" key="4">
    <source>
        <dbReference type="ARBA" id="ARBA00022989"/>
    </source>
</evidence>
<comment type="caution">
    <text evidence="8">The sequence shown here is derived from an EMBL/GenBank/DDBJ whole genome shotgun (WGS) entry which is preliminary data.</text>
</comment>
<feature type="domain" description="EamA" evidence="7">
    <location>
        <begin position="149"/>
        <end position="278"/>
    </location>
</feature>
<evidence type="ECO:0000256" key="1">
    <source>
        <dbReference type="ARBA" id="ARBA00004141"/>
    </source>
</evidence>
<feature type="transmembrane region" description="Helical" evidence="6">
    <location>
        <begin position="72"/>
        <end position="91"/>
    </location>
</feature>
<keyword evidence="5 6" id="KW-0472">Membrane</keyword>
<keyword evidence="3 6" id="KW-0812">Transmembrane</keyword>
<feature type="transmembrane region" description="Helical" evidence="6">
    <location>
        <begin position="180"/>
        <end position="202"/>
    </location>
</feature>
<evidence type="ECO:0000313" key="9">
    <source>
        <dbReference type="Proteomes" id="UP000722336"/>
    </source>
</evidence>
<feature type="transmembrane region" description="Helical" evidence="6">
    <location>
        <begin position="41"/>
        <end position="60"/>
    </location>
</feature>